<dbReference type="InterPro" id="IPR018712">
    <property type="entry name" value="Tle1-like_cat"/>
</dbReference>
<evidence type="ECO:0000259" key="1">
    <source>
        <dbReference type="Pfam" id="PF09994"/>
    </source>
</evidence>
<gene>
    <name evidence="2" type="ORF">LMG21510_01673</name>
</gene>
<evidence type="ECO:0000313" key="3">
    <source>
        <dbReference type="Proteomes" id="UP000721236"/>
    </source>
</evidence>
<dbReference type="Proteomes" id="UP000721236">
    <property type="component" value="Unassembled WGS sequence"/>
</dbReference>
<dbReference type="SUPFAM" id="SSF53474">
    <property type="entry name" value="alpha/beta-Hydrolases"/>
    <property type="match status" value="1"/>
</dbReference>
<keyword evidence="3" id="KW-1185">Reference proteome</keyword>
<dbReference type="RefSeq" id="WP_224041084.1">
    <property type="nucleotide sequence ID" value="NZ_CAJZAH010000002.1"/>
</dbReference>
<reference evidence="2 3" key="1">
    <citation type="submission" date="2021-08" db="EMBL/GenBank/DDBJ databases">
        <authorList>
            <person name="Peeters C."/>
        </authorList>
    </citation>
    <scope>NUCLEOTIDE SEQUENCE [LARGE SCALE GENOMIC DNA]</scope>
    <source>
        <strain evidence="2 3">LMG 21510</strain>
    </source>
</reference>
<name>A0ABM8WVB1_9BURK</name>
<sequence length="346" mass="38383">MGRNLAVFFDGTWNEPNDRTNAYTLYRSALETDGQETFYVEGVGTKGRGLWAAIDKFAGGAFGAGLSANIRDGYRWLSQRYAAGDRLFLFGFSRGAYSARSLAGMIRKCGLLREPTDDGVGEAYALYRDECAPKSPEASAFRDRFSHAVDIDFVGVWDTVGRLGVPVGGIRFPGFSGFYQFHDTELSNHVLRAYHAIAANEYRAPYAPTLWTRADASVQRPADRPVEQRWFIGAHADIGGGYADGCLHTLPARWLQQRAQDAGMLFDPQLAIGEDYDACEPHPSYEEFTRKVPIPIDKEPRSWTPGVALNLTIDRRLRQRLLANPACLGEYTALRENLLSLPAGPD</sequence>
<dbReference type="PANTHER" id="PTHR33840">
    <property type="match status" value="1"/>
</dbReference>
<evidence type="ECO:0000313" key="2">
    <source>
        <dbReference type="EMBL" id="CAG9171462.1"/>
    </source>
</evidence>
<proteinExistence type="predicted"/>
<accession>A0ABM8WVB1</accession>
<dbReference type="Pfam" id="PF09994">
    <property type="entry name" value="T6SS_Tle1-like_cat"/>
    <property type="match status" value="1"/>
</dbReference>
<comment type="caution">
    <text evidence="2">The sequence shown here is derived from an EMBL/GenBank/DDBJ whole genome shotgun (WGS) entry which is preliminary data.</text>
</comment>
<protein>
    <recommendedName>
        <fullName evidence="1">T6SS Phospholipase effector Tle1-like catalytic domain-containing protein</fullName>
    </recommendedName>
</protein>
<dbReference type="InterPro" id="IPR029058">
    <property type="entry name" value="AB_hydrolase_fold"/>
</dbReference>
<dbReference type="EMBL" id="CAJZAH010000002">
    <property type="protein sequence ID" value="CAG9171462.1"/>
    <property type="molecule type" value="Genomic_DNA"/>
</dbReference>
<feature type="domain" description="T6SS Phospholipase effector Tle1-like catalytic" evidence="1">
    <location>
        <begin position="3"/>
        <end position="256"/>
    </location>
</feature>
<dbReference type="PANTHER" id="PTHR33840:SF1">
    <property type="entry name" value="TLE1 PHOSPHOLIPASE DOMAIN-CONTAINING PROTEIN"/>
    <property type="match status" value="1"/>
</dbReference>
<organism evidence="2 3">
    <name type="scientific">Cupriavidus respiraculi</name>
    <dbReference type="NCBI Taxonomy" id="195930"/>
    <lineage>
        <taxon>Bacteria</taxon>
        <taxon>Pseudomonadati</taxon>
        <taxon>Pseudomonadota</taxon>
        <taxon>Betaproteobacteria</taxon>
        <taxon>Burkholderiales</taxon>
        <taxon>Burkholderiaceae</taxon>
        <taxon>Cupriavidus</taxon>
    </lineage>
</organism>